<dbReference type="Proteomes" id="UP000194236">
    <property type="component" value="Unassembled WGS sequence"/>
</dbReference>
<sequence>MKTIGIESRTYGYWAHKLQGFVQDCLIANILGENFNSKLAFDSLKDVRRRYYKKQGTKVE</sequence>
<gene>
    <name evidence="1" type="ORF">BLA29_010032</name>
</gene>
<organism evidence="1 2">
    <name type="scientific">Euroglyphus maynei</name>
    <name type="common">Mayne's house dust mite</name>
    <dbReference type="NCBI Taxonomy" id="6958"/>
    <lineage>
        <taxon>Eukaryota</taxon>
        <taxon>Metazoa</taxon>
        <taxon>Ecdysozoa</taxon>
        <taxon>Arthropoda</taxon>
        <taxon>Chelicerata</taxon>
        <taxon>Arachnida</taxon>
        <taxon>Acari</taxon>
        <taxon>Acariformes</taxon>
        <taxon>Sarcoptiformes</taxon>
        <taxon>Astigmata</taxon>
        <taxon>Psoroptidia</taxon>
        <taxon>Analgoidea</taxon>
        <taxon>Pyroglyphidae</taxon>
        <taxon>Pyroglyphinae</taxon>
        <taxon>Euroglyphus</taxon>
    </lineage>
</organism>
<proteinExistence type="predicted"/>
<dbReference type="EMBL" id="MUJZ01023100">
    <property type="protein sequence ID" value="OTF79434.1"/>
    <property type="molecule type" value="Genomic_DNA"/>
</dbReference>
<protein>
    <submittedName>
        <fullName evidence="1">Uncharacterized protein</fullName>
    </submittedName>
</protein>
<name>A0A1Y3BHA7_EURMA</name>
<comment type="caution">
    <text evidence="1">The sequence shown here is derived from an EMBL/GenBank/DDBJ whole genome shotgun (WGS) entry which is preliminary data.</text>
</comment>
<evidence type="ECO:0000313" key="1">
    <source>
        <dbReference type="EMBL" id="OTF79434.1"/>
    </source>
</evidence>
<reference evidence="1 2" key="1">
    <citation type="submission" date="2017-03" db="EMBL/GenBank/DDBJ databases">
        <title>Genome Survey of Euroglyphus maynei.</title>
        <authorList>
            <person name="Arlian L.G."/>
            <person name="Morgan M.S."/>
            <person name="Rider S.D."/>
        </authorList>
    </citation>
    <scope>NUCLEOTIDE SEQUENCE [LARGE SCALE GENOMIC DNA]</scope>
    <source>
        <strain evidence="1">Arlian Lab</strain>
        <tissue evidence="1">Whole body</tissue>
    </source>
</reference>
<dbReference type="OrthoDB" id="10439313at2759"/>
<dbReference type="AlphaFoldDB" id="A0A1Y3BHA7"/>
<evidence type="ECO:0000313" key="2">
    <source>
        <dbReference type="Proteomes" id="UP000194236"/>
    </source>
</evidence>
<keyword evidence="2" id="KW-1185">Reference proteome</keyword>
<accession>A0A1Y3BHA7</accession>